<name>A0ABV9QZ32_9GAMM</name>
<evidence type="ECO:0000313" key="2">
    <source>
        <dbReference type="Proteomes" id="UP001595886"/>
    </source>
</evidence>
<dbReference type="RefSeq" id="WP_380022422.1">
    <property type="nucleotide sequence ID" value="NZ_JBHSHD010000015.1"/>
</dbReference>
<proteinExistence type="predicted"/>
<accession>A0ABV9QZ32</accession>
<organism evidence="1 2">
    <name type="scientific">Dokdonella ginsengisoli</name>
    <dbReference type="NCBI Taxonomy" id="363846"/>
    <lineage>
        <taxon>Bacteria</taxon>
        <taxon>Pseudomonadati</taxon>
        <taxon>Pseudomonadota</taxon>
        <taxon>Gammaproteobacteria</taxon>
        <taxon>Lysobacterales</taxon>
        <taxon>Rhodanobacteraceae</taxon>
        <taxon>Dokdonella</taxon>
    </lineage>
</organism>
<keyword evidence="2" id="KW-1185">Reference proteome</keyword>
<evidence type="ECO:0008006" key="3">
    <source>
        <dbReference type="Google" id="ProtNLM"/>
    </source>
</evidence>
<evidence type="ECO:0000313" key="1">
    <source>
        <dbReference type="EMBL" id="MFC4822142.1"/>
    </source>
</evidence>
<sequence>MGTSSNGNGVSAPHPFAIGADPALSARVRKELIDTLYARTNFDPAQAERELDQHDIPEEFALEFGDLGLDPDNLPDLLAAHLIAMWCVVHDAPLPGRDVATGLKRQFTGTIAMSPQAADPATRQMMGEALRYEAVLTLQARRAARDAGDKAKLREMAESAQGNILRQRGINLRKTRLTASGMFRA</sequence>
<comment type="caution">
    <text evidence="1">The sequence shown here is derived from an EMBL/GenBank/DDBJ whole genome shotgun (WGS) entry which is preliminary data.</text>
</comment>
<reference evidence="2" key="1">
    <citation type="journal article" date="2019" name="Int. J. Syst. Evol. Microbiol.">
        <title>The Global Catalogue of Microorganisms (GCM) 10K type strain sequencing project: providing services to taxonomists for standard genome sequencing and annotation.</title>
        <authorList>
            <consortium name="The Broad Institute Genomics Platform"/>
            <consortium name="The Broad Institute Genome Sequencing Center for Infectious Disease"/>
            <person name="Wu L."/>
            <person name="Ma J."/>
        </authorList>
    </citation>
    <scope>NUCLEOTIDE SEQUENCE [LARGE SCALE GENOMIC DNA]</scope>
    <source>
        <strain evidence="2">CCUG 30340</strain>
    </source>
</reference>
<gene>
    <name evidence="1" type="ORF">ACFO6Q_17585</name>
</gene>
<protein>
    <recommendedName>
        <fullName evidence="3">DUF1841 family protein</fullName>
    </recommendedName>
</protein>
<dbReference type="EMBL" id="JBHSHD010000015">
    <property type="protein sequence ID" value="MFC4822142.1"/>
    <property type="molecule type" value="Genomic_DNA"/>
</dbReference>
<dbReference type="Proteomes" id="UP001595886">
    <property type="component" value="Unassembled WGS sequence"/>
</dbReference>